<proteinExistence type="predicted"/>
<evidence type="ECO:0000313" key="2">
    <source>
        <dbReference type="Proteomes" id="UP001529510"/>
    </source>
</evidence>
<protein>
    <submittedName>
        <fullName evidence="1">Uncharacterized protein</fullName>
    </submittedName>
</protein>
<organism evidence="1 2">
    <name type="scientific">Cirrhinus mrigala</name>
    <name type="common">Mrigala</name>
    <dbReference type="NCBI Taxonomy" id="683832"/>
    <lineage>
        <taxon>Eukaryota</taxon>
        <taxon>Metazoa</taxon>
        <taxon>Chordata</taxon>
        <taxon>Craniata</taxon>
        <taxon>Vertebrata</taxon>
        <taxon>Euteleostomi</taxon>
        <taxon>Actinopterygii</taxon>
        <taxon>Neopterygii</taxon>
        <taxon>Teleostei</taxon>
        <taxon>Ostariophysi</taxon>
        <taxon>Cypriniformes</taxon>
        <taxon>Cyprinidae</taxon>
        <taxon>Labeoninae</taxon>
        <taxon>Labeonini</taxon>
        <taxon>Cirrhinus</taxon>
    </lineage>
</organism>
<dbReference type="AlphaFoldDB" id="A0ABD0P1K6"/>
<keyword evidence="2" id="KW-1185">Reference proteome</keyword>
<sequence length="63" mass="7243">EIKSAQRMAKTYSSIPQMHCHGLWFICLPAYVSACHSKVRALHTAYDVLRNMQDKKLQPPDEV</sequence>
<dbReference type="InterPro" id="IPR051696">
    <property type="entry name" value="DENN_Domain_GEFs"/>
</dbReference>
<name>A0ABD0P1K6_CIRMR</name>
<dbReference type="GO" id="GO:0005085">
    <property type="term" value="F:guanyl-nucleotide exchange factor activity"/>
    <property type="evidence" value="ECO:0007669"/>
    <property type="project" value="UniProtKB-ARBA"/>
</dbReference>
<evidence type="ECO:0000313" key="1">
    <source>
        <dbReference type="EMBL" id="KAL0167998.1"/>
    </source>
</evidence>
<comment type="caution">
    <text evidence="1">The sequence shown here is derived from an EMBL/GenBank/DDBJ whole genome shotgun (WGS) entry which is preliminary data.</text>
</comment>
<dbReference type="PANTHER" id="PTHR12296">
    <property type="entry name" value="DENN DOMAIN-CONTAINING PROTEIN 4"/>
    <property type="match status" value="1"/>
</dbReference>
<gene>
    <name evidence="1" type="ORF">M9458_036220</name>
</gene>
<reference evidence="1 2" key="1">
    <citation type="submission" date="2024-05" db="EMBL/GenBank/DDBJ databases">
        <title>Genome sequencing and assembly of Indian major carp, Cirrhinus mrigala (Hamilton, 1822).</title>
        <authorList>
            <person name="Mohindra V."/>
            <person name="Chowdhury L.M."/>
            <person name="Lal K."/>
            <person name="Jena J.K."/>
        </authorList>
    </citation>
    <scope>NUCLEOTIDE SEQUENCE [LARGE SCALE GENOMIC DNA]</scope>
    <source>
        <strain evidence="1">CM1030</strain>
        <tissue evidence="1">Blood</tissue>
    </source>
</reference>
<feature type="non-terminal residue" evidence="1">
    <location>
        <position position="1"/>
    </location>
</feature>
<dbReference type="EMBL" id="JAMKFB020000018">
    <property type="protein sequence ID" value="KAL0167998.1"/>
    <property type="molecule type" value="Genomic_DNA"/>
</dbReference>
<accession>A0ABD0P1K6</accession>
<dbReference type="Proteomes" id="UP001529510">
    <property type="component" value="Unassembled WGS sequence"/>
</dbReference>
<dbReference type="PANTHER" id="PTHR12296:SF16">
    <property type="entry name" value="C-MYC PROMOTER-BINDING PROTEIN"/>
    <property type="match status" value="1"/>
</dbReference>